<dbReference type="PANTHER" id="PTHR32114:SF2">
    <property type="entry name" value="ABC TRANSPORTER ABCH.3"/>
    <property type="match status" value="1"/>
</dbReference>
<dbReference type="PANTHER" id="PTHR32114">
    <property type="entry name" value="ABC TRANSPORTER ABCH.3"/>
    <property type="match status" value="1"/>
</dbReference>
<protein>
    <recommendedName>
        <fullName evidence="3">Nuclease SbcCD subunit C</fullName>
    </recommendedName>
</protein>
<evidence type="ECO:0000256" key="1">
    <source>
        <dbReference type="ARBA" id="ARBA00006930"/>
    </source>
</evidence>
<proteinExistence type="inferred from homology"/>
<comment type="subunit">
    <text evidence="2">Heterodimer of SbcC and SbcD.</text>
</comment>
<name>A0ABS8GMD9_9MICC</name>
<sequence>MRIHRLEIQAFGPFADRQVIDFDELGAHGLFLLNGPTGAGKTSILDAICYALYGSVPGSRQTSKRLRSDHAAPDTAPEVLCEFSSGDRRFEVVRTPAWDRPAKRGTGKTVVEQAKTTLRELVNGEWIQKTARNDEAGVEIRALMGMDKDQFTRVVMLPQGDFAAFLQADAASRSALLQKLFGTTRFENIEAQLKADLAVAERELNAARAESEHVMRRARDEMERWAEGTAEDTDAHTDTDTDTDTGAGAVEGGEAGQVEEFRRLLAFRTAAAREEHTALAAALREAEHTRQDVETRRSRGIAREQLERDEQAHAARRDEVEPVRSALERHLRAESLSGYVRAVDTAQERLRLREQVAVQAQAALLAHVQAAGFGLTDNMAAEGALAPALSVAEDRLTTELGAAEAALAEEERIENLEEALQDASDRGDASRAAAAAAEAAGEELRAEESELTRELESLRERASRQESAQKDVFRARALTLAISEYAEATATAAASEAEAARLRGIYQDRRQAWQDKLQRRLDQAAAELAGRLVDGQDCPVCGSCEHPAPAALPDGESAVTKQDEDDALRVTQAAESAYEAARMQAAEDGRSVAELRIQGGDGDLEAAKAQEEAAESELAAAAAAAAELDTAVARGAELSRKRDSLAEQEAAALVAAAQADEQRLSAQHQIADLSGRVEAARDGFATLAERVNCLAELRALIGAARRSLAELQTARVNAAEAADDLAARLEDSDFETVQDVRDALLEAGAAADAKLTVARYDHEGQRLALRREGEDSAAEVDADGEPLPVPEEEDLVLASDAAAAARTRLTDCSVQLGLLEASTKALQSYGLELAAAAERIRPLEERFDLLRSVTDTARGAGENGYKMTLSTYVLAARLEQVAAAATERLSTMSGGRYALVHSDSTAGNRKSGLGLHVTDAWTGQHRDTATLSGGESFMASLALALGLADVVQQEAGGVNIETLFVDEGFGSLDETSLEEVMDALEGLRDGGRVVGLVSHVAEMKQRIGAQLQITKGRNGSSVRFSAGNPVGV</sequence>
<keyword evidence="8" id="KW-1185">Reference proteome</keyword>
<dbReference type="Gene3D" id="3.40.50.300">
    <property type="entry name" value="P-loop containing nucleotide triphosphate hydrolases"/>
    <property type="match status" value="2"/>
</dbReference>
<dbReference type="SUPFAM" id="SSF52540">
    <property type="entry name" value="P-loop containing nucleoside triphosphate hydrolases"/>
    <property type="match status" value="1"/>
</dbReference>
<feature type="region of interest" description="Disordered" evidence="5">
    <location>
        <begin position="418"/>
        <end position="466"/>
    </location>
</feature>
<feature type="compositionally biased region" description="Basic and acidic residues" evidence="5">
    <location>
        <begin position="442"/>
        <end position="466"/>
    </location>
</feature>
<evidence type="ECO:0000256" key="3">
    <source>
        <dbReference type="ARBA" id="ARBA00013368"/>
    </source>
</evidence>
<comment type="similarity">
    <text evidence="1">Belongs to the SMC family. SbcC subfamily.</text>
</comment>
<feature type="coiled-coil region" evidence="4">
    <location>
        <begin position="694"/>
        <end position="728"/>
    </location>
</feature>
<dbReference type="RefSeq" id="WP_227891937.1">
    <property type="nucleotide sequence ID" value="NZ_JAJFZQ010000007.1"/>
</dbReference>
<dbReference type="InterPro" id="IPR038729">
    <property type="entry name" value="Rad50/SbcC_AAA"/>
</dbReference>
<accession>A0ABS8GMD9</accession>
<evidence type="ECO:0000313" key="7">
    <source>
        <dbReference type="EMBL" id="MCC3267041.1"/>
    </source>
</evidence>
<evidence type="ECO:0000313" key="8">
    <source>
        <dbReference type="Proteomes" id="UP001139168"/>
    </source>
</evidence>
<keyword evidence="4" id="KW-0175">Coiled coil</keyword>
<feature type="region of interest" description="Disordered" evidence="5">
    <location>
        <begin position="226"/>
        <end position="251"/>
    </location>
</feature>
<dbReference type="Pfam" id="PF13476">
    <property type="entry name" value="AAA_23"/>
    <property type="match status" value="1"/>
</dbReference>
<evidence type="ECO:0000256" key="4">
    <source>
        <dbReference type="SAM" id="Coils"/>
    </source>
</evidence>
<evidence type="ECO:0000256" key="2">
    <source>
        <dbReference type="ARBA" id="ARBA00011322"/>
    </source>
</evidence>
<dbReference type="Proteomes" id="UP001139168">
    <property type="component" value="Unassembled WGS sequence"/>
</dbReference>
<feature type="coiled-coil region" evidence="4">
    <location>
        <begin position="190"/>
        <end position="217"/>
    </location>
</feature>
<comment type="caution">
    <text evidence="7">The sequence shown here is derived from an EMBL/GenBank/DDBJ whole genome shotgun (WGS) entry which is preliminary data.</text>
</comment>
<evidence type="ECO:0000259" key="6">
    <source>
        <dbReference type="Pfam" id="PF13476"/>
    </source>
</evidence>
<dbReference type="Pfam" id="PF13558">
    <property type="entry name" value="SbcC_Walker_B"/>
    <property type="match status" value="1"/>
</dbReference>
<feature type="domain" description="Rad50/SbcC-type AAA" evidence="6">
    <location>
        <begin position="5"/>
        <end position="196"/>
    </location>
</feature>
<feature type="compositionally biased region" description="Low complexity" evidence="5">
    <location>
        <begin position="430"/>
        <end position="439"/>
    </location>
</feature>
<organism evidence="7 8">
    <name type="scientific">Arthrobacter gengyunqii</name>
    <dbReference type="NCBI Taxonomy" id="2886940"/>
    <lineage>
        <taxon>Bacteria</taxon>
        <taxon>Bacillati</taxon>
        <taxon>Actinomycetota</taxon>
        <taxon>Actinomycetes</taxon>
        <taxon>Micrococcales</taxon>
        <taxon>Micrococcaceae</taxon>
        <taxon>Arthrobacter</taxon>
    </lineage>
</organism>
<dbReference type="EMBL" id="JAJFZQ010000007">
    <property type="protein sequence ID" value="MCC3267041.1"/>
    <property type="molecule type" value="Genomic_DNA"/>
</dbReference>
<gene>
    <name evidence="7" type="ORF">LJ752_13440</name>
</gene>
<evidence type="ECO:0000256" key="5">
    <source>
        <dbReference type="SAM" id="MobiDB-lite"/>
    </source>
</evidence>
<dbReference type="InterPro" id="IPR027417">
    <property type="entry name" value="P-loop_NTPase"/>
</dbReference>
<reference evidence="7" key="1">
    <citation type="submission" date="2021-10" db="EMBL/GenBank/DDBJ databases">
        <title>Novel species in genus Arthrobacter.</title>
        <authorList>
            <person name="Liu Y."/>
        </authorList>
    </citation>
    <scope>NUCLEOTIDE SEQUENCE</scope>
    <source>
        <strain evidence="7">Zg-Y786</strain>
    </source>
</reference>